<protein>
    <submittedName>
        <fullName evidence="4">Ankyrin repeat domain-containing protein 53</fullName>
    </submittedName>
</protein>
<dbReference type="OrthoDB" id="10254927at2759"/>
<dbReference type="GO" id="GO:0060236">
    <property type="term" value="P:regulation of mitotic spindle organization"/>
    <property type="evidence" value="ECO:0007669"/>
    <property type="project" value="TreeGrafter"/>
</dbReference>
<dbReference type="Gene3D" id="1.25.40.20">
    <property type="entry name" value="Ankyrin repeat-containing domain"/>
    <property type="match status" value="2"/>
</dbReference>
<sequence length="542" mass="60455">MAAGASSSTLESNGIVGKGASGRLLIGGPHSLTDSPPAPPVLDLHQLFQKGQQEGLISLSALRFSTVKSAKHGGTRYRSREGHYAASVGHTQWLQITVQKAESPTQSDINGFSTLHTAALHGRLDCMKMLIEKYNVDVNLASLRGWRPIHLVMGQESKDMAMPCLQYLLSKGADVNVQNQTGVSPLHKAASEGRESCLQALIDAGANVHALDNEGQKPIDLCKMWGHRACAKRLSHAMWKADKKHRLREMCRLEAIKLECEMKQQEFIENEQRELNFCNILAFENWLMKKGLPLPTRSVLDFTLFRRQSVMLRKVAGEMASPIPSLSPLFKGGASEVALRVLWKYRRQKPWNLSTNLASEPATSIYRPPLVRLGVEPEKPTEHDFTSFLFLFKNAFGEPVIQIDNIGKVSSVPELPYEDIKKSLYPHIKATRLEVPKDFRPMHIFNLKHRRPVGPEHWWTDQMALSLRETLDPIFLSTLKTHFSTYCSSQAPSPRTAAVEEPPPSQADLPAVRRSPLQALSTVPPEQRGHSGKGLPPHLRSI</sequence>
<dbReference type="GO" id="GO:0031116">
    <property type="term" value="P:positive regulation of microtubule polymerization"/>
    <property type="evidence" value="ECO:0007669"/>
    <property type="project" value="TreeGrafter"/>
</dbReference>
<keyword evidence="3" id="KW-1185">Reference proteome</keyword>
<dbReference type="PROSITE" id="PS50088">
    <property type="entry name" value="ANK_REPEAT"/>
    <property type="match status" value="3"/>
</dbReference>
<dbReference type="PRINTS" id="PR01415">
    <property type="entry name" value="ANKYRIN"/>
</dbReference>
<evidence type="ECO:0000313" key="3">
    <source>
        <dbReference type="Proteomes" id="UP000695026"/>
    </source>
</evidence>
<name>A0A9F5IMQ6_PYTBI</name>
<evidence type="ECO:0000256" key="2">
    <source>
        <dbReference type="SAM" id="MobiDB-lite"/>
    </source>
</evidence>
<dbReference type="Pfam" id="PF12796">
    <property type="entry name" value="Ank_2"/>
    <property type="match status" value="2"/>
</dbReference>
<dbReference type="KEGG" id="pbi:112540953"/>
<keyword evidence="1" id="KW-0040">ANK repeat</keyword>
<accession>A0A9F5IMQ6</accession>
<feature type="repeat" description="ANK" evidence="1">
    <location>
        <begin position="144"/>
        <end position="180"/>
    </location>
</feature>
<dbReference type="PROSITE" id="PS50297">
    <property type="entry name" value="ANK_REP_REGION"/>
    <property type="match status" value="3"/>
</dbReference>
<dbReference type="InterPro" id="IPR002110">
    <property type="entry name" value="Ankyrin_rpt"/>
</dbReference>
<dbReference type="SUPFAM" id="SSF48403">
    <property type="entry name" value="Ankyrin repeat"/>
    <property type="match status" value="1"/>
</dbReference>
<organism evidence="3 4">
    <name type="scientific">Python bivittatus</name>
    <name type="common">Burmese python</name>
    <name type="synonym">Python molurus bivittatus</name>
    <dbReference type="NCBI Taxonomy" id="176946"/>
    <lineage>
        <taxon>Eukaryota</taxon>
        <taxon>Metazoa</taxon>
        <taxon>Chordata</taxon>
        <taxon>Craniata</taxon>
        <taxon>Vertebrata</taxon>
        <taxon>Euteleostomi</taxon>
        <taxon>Lepidosauria</taxon>
        <taxon>Squamata</taxon>
        <taxon>Bifurcata</taxon>
        <taxon>Unidentata</taxon>
        <taxon>Episquamata</taxon>
        <taxon>Toxicofera</taxon>
        <taxon>Serpentes</taxon>
        <taxon>Henophidia</taxon>
        <taxon>Pythonidae</taxon>
        <taxon>Python</taxon>
    </lineage>
</organism>
<dbReference type="InterPro" id="IPR042335">
    <property type="entry name" value="ANKRD53"/>
</dbReference>
<dbReference type="GeneID" id="112540953"/>
<dbReference type="AlphaFoldDB" id="A0A9F5IMQ6"/>
<dbReference type="SMART" id="SM00248">
    <property type="entry name" value="ANK"/>
    <property type="match status" value="3"/>
</dbReference>
<dbReference type="GO" id="GO:0007080">
    <property type="term" value="P:mitotic metaphase chromosome alignment"/>
    <property type="evidence" value="ECO:0007669"/>
    <property type="project" value="TreeGrafter"/>
</dbReference>
<feature type="region of interest" description="Disordered" evidence="2">
    <location>
        <begin position="490"/>
        <end position="542"/>
    </location>
</feature>
<dbReference type="GO" id="GO:0000922">
    <property type="term" value="C:spindle pole"/>
    <property type="evidence" value="ECO:0007669"/>
    <property type="project" value="TreeGrafter"/>
</dbReference>
<dbReference type="GO" id="GO:1902412">
    <property type="term" value="P:regulation of mitotic cytokinesis"/>
    <property type="evidence" value="ECO:0007669"/>
    <property type="project" value="InterPro"/>
</dbReference>
<proteinExistence type="predicted"/>
<dbReference type="PANTHER" id="PTHR24160:SF1">
    <property type="entry name" value="ANKYRIN REPEAT DOMAIN-CONTAINING PROTEIN 53"/>
    <property type="match status" value="1"/>
</dbReference>
<dbReference type="PANTHER" id="PTHR24160">
    <property type="entry name" value="ANKYRIN REPEAT DOMAIN-CONTAINING PROTEIN 53"/>
    <property type="match status" value="1"/>
</dbReference>
<evidence type="ECO:0000313" key="4">
    <source>
        <dbReference type="RefSeq" id="XP_025024105.1"/>
    </source>
</evidence>
<evidence type="ECO:0000256" key="1">
    <source>
        <dbReference type="PROSITE-ProRule" id="PRU00023"/>
    </source>
</evidence>
<feature type="repeat" description="ANK" evidence="1">
    <location>
        <begin position="110"/>
        <end position="133"/>
    </location>
</feature>
<feature type="repeat" description="ANK" evidence="1">
    <location>
        <begin position="181"/>
        <end position="213"/>
    </location>
</feature>
<gene>
    <name evidence="4" type="primary">ANKRD53</name>
</gene>
<dbReference type="InterPro" id="IPR036770">
    <property type="entry name" value="Ankyrin_rpt-contain_sf"/>
</dbReference>
<dbReference type="OMA" id="NHRICAR"/>
<reference evidence="4" key="1">
    <citation type="submission" date="2025-08" db="UniProtKB">
        <authorList>
            <consortium name="RefSeq"/>
        </authorList>
    </citation>
    <scope>IDENTIFICATION</scope>
    <source>
        <tissue evidence="4">Liver</tissue>
    </source>
</reference>
<dbReference type="Proteomes" id="UP000695026">
    <property type="component" value="Unplaced"/>
</dbReference>
<dbReference type="RefSeq" id="XP_025024105.1">
    <property type="nucleotide sequence ID" value="XM_025168337.1"/>
</dbReference>
<dbReference type="CTD" id="79998"/>